<dbReference type="SMART" id="SM00767">
    <property type="entry name" value="DCD"/>
    <property type="match status" value="1"/>
</dbReference>
<feature type="compositionally biased region" description="Basic and acidic residues" evidence="1">
    <location>
        <begin position="130"/>
        <end position="158"/>
    </location>
</feature>
<organism evidence="3 4">
    <name type="scientific">Platanthera zijinensis</name>
    <dbReference type="NCBI Taxonomy" id="2320716"/>
    <lineage>
        <taxon>Eukaryota</taxon>
        <taxon>Viridiplantae</taxon>
        <taxon>Streptophyta</taxon>
        <taxon>Embryophyta</taxon>
        <taxon>Tracheophyta</taxon>
        <taxon>Spermatophyta</taxon>
        <taxon>Magnoliopsida</taxon>
        <taxon>Liliopsida</taxon>
        <taxon>Asparagales</taxon>
        <taxon>Orchidaceae</taxon>
        <taxon>Orchidoideae</taxon>
        <taxon>Orchideae</taxon>
        <taxon>Orchidinae</taxon>
        <taxon>Platanthera</taxon>
    </lineage>
</organism>
<feature type="domain" description="DCD" evidence="2">
    <location>
        <begin position="258"/>
        <end position="385"/>
    </location>
</feature>
<feature type="compositionally biased region" description="Basic residues" evidence="1">
    <location>
        <begin position="103"/>
        <end position="113"/>
    </location>
</feature>
<feature type="region of interest" description="Disordered" evidence="1">
    <location>
        <begin position="72"/>
        <end position="252"/>
    </location>
</feature>
<feature type="compositionally biased region" description="Basic and acidic residues" evidence="1">
    <location>
        <begin position="29"/>
        <end position="47"/>
    </location>
</feature>
<dbReference type="Pfam" id="PF10539">
    <property type="entry name" value="Dev_Cell_Death"/>
    <property type="match status" value="1"/>
</dbReference>
<evidence type="ECO:0000313" key="3">
    <source>
        <dbReference type="EMBL" id="KAK8926525.1"/>
    </source>
</evidence>
<accession>A0AAP0B3X7</accession>
<comment type="caution">
    <text evidence="3">The sequence shown here is derived from an EMBL/GenBank/DDBJ whole genome shotgun (WGS) entry which is preliminary data.</text>
</comment>
<evidence type="ECO:0000313" key="4">
    <source>
        <dbReference type="Proteomes" id="UP001418222"/>
    </source>
</evidence>
<dbReference type="PANTHER" id="PTHR46444">
    <property type="entry name" value="DCD (DEVELOPMENT AND CELL DEATH) DOMAIN PROTEIN-RELATED"/>
    <property type="match status" value="1"/>
</dbReference>
<protein>
    <recommendedName>
        <fullName evidence="2">DCD domain-containing protein</fullName>
    </recommendedName>
</protein>
<dbReference type="InterPro" id="IPR013989">
    <property type="entry name" value="Dev_and_cell_death_domain"/>
</dbReference>
<dbReference type="AlphaFoldDB" id="A0AAP0B3X7"/>
<evidence type="ECO:0000256" key="1">
    <source>
        <dbReference type="SAM" id="MobiDB-lite"/>
    </source>
</evidence>
<reference evidence="3 4" key="1">
    <citation type="journal article" date="2022" name="Nat. Plants">
        <title>Genomes of leafy and leafless Platanthera orchids illuminate the evolution of mycoheterotrophy.</title>
        <authorList>
            <person name="Li M.H."/>
            <person name="Liu K.W."/>
            <person name="Li Z."/>
            <person name="Lu H.C."/>
            <person name="Ye Q.L."/>
            <person name="Zhang D."/>
            <person name="Wang J.Y."/>
            <person name="Li Y.F."/>
            <person name="Zhong Z.M."/>
            <person name="Liu X."/>
            <person name="Yu X."/>
            <person name="Liu D.K."/>
            <person name="Tu X.D."/>
            <person name="Liu B."/>
            <person name="Hao Y."/>
            <person name="Liao X.Y."/>
            <person name="Jiang Y.T."/>
            <person name="Sun W.H."/>
            <person name="Chen J."/>
            <person name="Chen Y.Q."/>
            <person name="Ai Y."/>
            <person name="Zhai J.W."/>
            <person name="Wu S.S."/>
            <person name="Zhou Z."/>
            <person name="Hsiao Y.Y."/>
            <person name="Wu W.L."/>
            <person name="Chen Y.Y."/>
            <person name="Lin Y.F."/>
            <person name="Hsu J.L."/>
            <person name="Li C.Y."/>
            <person name="Wang Z.W."/>
            <person name="Zhao X."/>
            <person name="Zhong W.Y."/>
            <person name="Ma X.K."/>
            <person name="Ma L."/>
            <person name="Huang J."/>
            <person name="Chen G.Z."/>
            <person name="Huang M.Z."/>
            <person name="Huang L."/>
            <person name="Peng D.H."/>
            <person name="Luo Y.B."/>
            <person name="Zou S.Q."/>
            <person name="Chen S.P."/>
            <person name="Lan S."/>
            <person name="Tsai W.C."/>
            <person name="Van de Peer Y."/>
            <person name="Liu Z.J."/>
        </authorList>
    </citation>
    <scope>NUCLEOTIDE SEQUENCE [LARGE SCALE GENOMIC DNA]</scope>
    <source>
        <strain evidence="3">Lor287</strain>
    </source>
</reference>
<feature type="compositionally biased region" description="Basic and acidic residues" evidence="1">
    <location>
        <begin position="74"/>
        <end position="94"/>
    </location>
</feature>
<feature type="region of interest" description="Disordered" evidence="1">
    <location>
        <begin position="1"/>
        <end position="47"/>
    </location>
</feature>
<name>A0AAP0B3X7_9ASPA</name>
<proteinExistence type="predicted"/>
<dbReference type="PROSITE" id="PS51222">
    <property type="entry name" value="DCD"/>
    <property type="match status" value="1"/>
</dbReference>
<dbReference type="Proteomes" id="UP001418222">
    <property type="component" value="Unassembled WGS sequence"/>
</dbReference>
<keyword evidence="4" id="KW-1185">Reference proteome</keyword>
<sequence length="518" mass="57162">MASKDCKEQLSSASQPENVETEVNLPPRVENDKIDDRAENEEAKTDKVAGEVYATTAVPTLSGVTVETLSTVVGHEKANEGGEKEDVGNDKKIEVTNSSSNKGTKKILRKRKKNAEEVPPQAVSSSSKVLNEKLNDTSAVKPKEAPTNEEEKSGGKDKKAAKKVVKKKNDPKAKSLTSNSDSAPTKAEATVVAPTSTSPAVEKKDIEGTEGNTSIDAGKLNNKDKASPSATKKPSKKAKDAKKQLNKADDGEKQLKKVDGMGLVFMCNAKTKKDCFKYHILGLPESKKELVAKIYKGMRLFLFDIDLKLMYGIYKAAGPGGYNIESKAFDSKFPSQVRFNVLKDCLPLPEETFRAAIKDNYFKRNMFDCQLSSEQVKNLCKLFENATGGTSKPAHRAAAVRAAPLPISGARARYQSPPRARYQSPPRVRYLSPPPHAFPLQALPHAAPRLLPPSYAYEQSAGDYYRRDLPRVLEPAEYQDPYALYREPARYREPAYLPAYTPGYAQLRQPRSPPRYLY</sequence>
<feature type="compositionally biased region" description="Basic and acidic residues" evidence="1">
    <location>
        <begin position="237"/>
        <end position="252"/>
    </location>
</feature>
<feature type="compositionally biased region" description="Polar residues" evidence="1">
    <location>
        <begin position="9"/>
        <end position="18"/>
    </location>
</feature>
<dbReference type="EMBL" id="JBBWWQ010000016">
    <property type="protein sequence ID" value="KAK8926525.1"/>
    <property type="molecule type" value="Genomic_DNA"/>
</dbReference>
<dbReference type="PANTHER" id="PTHR46444:SF11">
    <property type="entry name" value="DCD DOMAIN-CONTAINING PROTEIN"/>
    <property type="match status" value="1"/>
</dbReference>
<evidence type="ECO:0000259" key="2">
    <source>
        <dbReference type="PROSITE" id="PS51222"/>
    </source>
</evidence>
<gene>
    <name evidence="3" type="ORF">KSP39_PZI018414</name>
</gene>